<dbReference type="KEGG" id="kmr:108242825"/>
<dbReference type="GeneTree" id="ENSGT00940000167385"/>
<organism evidence="2 3">
    <name type="scientific">Kryptolebias marmoratus</name>
    <name type="common">Mangrove killifish</name>
    <name type="synonym">Rivulus marmoratus</name>
    <dbReference type="NCBI Taxonomy" id="37003"/>
    <lineage>
        <taxon>Eukaryota</taxon>
        <taxon>Metazoa</taxon>
        <taxon>Chordata</taxon>
        <taxon>Craniata</taxon>
        <taxon>Vertebrata</taxon>
        <taxon>Euteleostomi</taxon>
        <taxon>Actinopterygii</taxon>
        <taxon>Neopterygii</taxon>
        <taxon>Teleostei</taxon>
        <taxon>Neoteleostei</taxon>
        <taxon>Acanthomorphata</taxon>
        <taxon>Ovalentaria</taxon>
        <taxon>Atherinomorphae</taxon>
        <taxon>Cyprinodontiformes</taxon>
        <taxon>Rivulidae</taxon>
        <taxon>Kryptolebias</taxon>
    </lineage>
</organism>
<evidence type="ECO:0000313" key="2">
    <source>
        <dbReference type="Ensembl" id="ENSKMAP00000006436.1"/>
    </source>
</evidence>
<dbReference type="Pfam" id="PF15479">
    <property type="entry name" value="DUF4639"/>
    <property type="match status" value="1"/>
</dbReference>
<accession>A0A3Q2ZRN4</accession>
<feature type="compositionally biased region" description="Basic and acidic residues" evidence="1">
    <location>
        <begin position="327"/>
        <end position="350"/>
    </location>
</feature>
<feature type="compositionally biased region" description="Basic and acidic residues" evidence="1">
    <location>
        <begin position="177"/>
        <end position="190"/>
    </location>
</feature>
<feature type="region of interest" description="Disordered" evidence="1">
    <location>
        <begin position="408"/>
        <end position="431"/>
    </location>
</feature>
<evidence type="ECO:0000256" key="1">
    <source>
        <dbReference type="SAM" id="MobiDB-lite"/>
    </source>
</evidence>
<dbReference type="PANTHER" id="PTHR34438:SF1">
    <property type="entry name" value="CHROMOSOME 2 OPEN READING FRAME 81"/>
    <property type="match status" value="1"/>
</dbReference>
<dbReference type="GeneID" id="108242825"/>
<dbReference type="OrthoDB" id="193650at2759"/>
<dbReference type="AlphaFoldDB" id="A0A3Q2ZRN4"/>
<dbReference type="RefSeq" id="XP_017283411.1">
    <property type="nucleotide sequence ID" value="XM_017427922.3"/>
</dbReference>
<keyword evidence="3" id="KW-1185">Reference proteome</keyword>
<feature type="compositionally biased region" description="Basic and acidic residues" evidence="1">
    <location>
        <begin position="234"/>
        <end position="254"/>
    </location>
</feature>
<evidence type="ECO:0000313" key="3">
    <source>
        <dbReference type="Proteomes" id="UP000264800"/>
    </source>
</evidence>
<dbReference type="InterPro" id="IPR028042">
    <property type="entry name" value="DUF4639"/>
</dbReference>
<feature type="compositionally biased region" description="Pro residues" evidence="1">
    <location>
        <begin position="191"/>
        <end position="201"/>
    </location>
</feature>
<reference evidence="2" key="1">
    <citation type="submission" date="2025-08" db="UniProtKB">
        <authorList>
            <consortium name="Ensembl"/>
        </authorList>
    </citation>
    <scope>IDENTIFICATION</scope>
</reference>
<dbReference type="Proteomes" id="UP000264800">
    <property type="component" value="Unplaced"/>
</dbReference>
<dbReference type="PANTHER" id="PTHR34438">
    <property type="entry name" value="SI:DKEY-97L20.6"/>
    <property type="match status" value="1"/>
</dbReference>
<protein>
    <submittedName>
        <fullName evidence="2">Uncharacterized protein</fullName>
    </submittedName>
</protein>
<dbReference type="OMA" id="TWAYESL"/>
<sequence>MPRSASKTKPNKQKPRPAVKETTPTDPEQEVEYIVPGCLSRSQWNDMLIQEDADETVGEIVDELLGKVMERCYKVYIERQLEPYSAYWAEKYLTQIVEQQFLCPDEGEGLEEACRTEDSEPMPATPDSWAQGCVPVVQASNQPDGTSQQVSFLQELADDQVLTQTEPSVKEECEAFARTNKTEPRPKKPASEPPCVVPCPRSPAKTNRKKDKQANTPPKKVPVKMLPSLSGYVKKNDVEVKDNNMKDTALKDKAPSACHLKKRQPIPKLDPSRLPQRYLFPEYEIVDQTKPKPRKPAGLPRLEPKLNKVQSEMKVSSPKPPVSFQDQPEKPQKRREDDARLSKHEKERRGSSGSLRLDVKVPARGVSLLDSQAVGSSPFKCDYPSQPTKMKPIPSAVAVPLFSVDQVTAGPPPRVTPLIQSKNGDTADRKV</sequence>
<name>A0A3Q2ZRN4_KRYMA</name>
<reference evidence="2" key="2">
    <citation type="submission" date="2025-09" db="UniProtKB">
        <authorList>
            <consortium name="Ensembl"/>
        </authorList>
    </citation>
    <scope>IDENTIFICATION</scope>
</reference>
<dbReference type="Ensembl" id="ENSKMAT00000006544.1">
    <property type="protein sequence ID" value="ENSKMAP00000006436.1"/>
    <property type="gene ID" value="ENSKMAG00000004885.1"/>
</dbReference>
<feature type="region of interest" description="Disordered" evidence="1">
    <location>
        <begin position="177"/>
        <end position="358"/>
    </location>
</feature>
<dbReference type="STRING" id="37003.ENSKMAP00000006436"/>
<feature type="region of interest" description="Disordered" evidence="1">
    <location>
        <begin position="1"/>
        <end position="30"/>
    </location>
</feature>
<proteinExistence type="predicted"/>